<keyword evidence="1" id="KW-1133">Transmembrane helix</keyword>
<feature type="transmembrane region" description="Helical" evidence="1">
    <location>
        <begin position="76"/>
        <end position="99"/>
    </location>
</feature>
<evidence type="ECO:0000313" key="3">
    <source>
        <dbReference type="Proteomes" id="UP001476798"/>
    </source>
</evidence>
<keyword evidence="1" id="KW-0472">Membrane</keyword>
<gene>
    <name evidence="2" type="ORF">GOODEAATRI_022572</name>
</gene>
<sequence length="103" mass="10981">MMLVSWEPGESEGAGAFLQCDTVILVTHSAHSCVDGSVGSDMDLSSIWTSSSGFDSKTTSYLPTNTPFPLPRFGPLLLYLVRFASVSITVISVPLLTFFGPCS</sequence>
<evidence type="ECO:0000313" key="2">
    <source>
        <dbReference type="EMBL" id="MEQ2165960.1"/>
    </source>
</evidence>
<protein>
    <submittedName>
        <fullName evidence="2">Uncharacterized protein</fullName>
    </submittedName>
</protein>
<accession>A0ABV0N3U9</accession>
<proteinExistence type="predicted"/>
<dbReference type="EMBL" id="JAHRIO010022315">
    <property type="protein sequence ID" value="MEQ2165960.1"/>
    <property type="molecule type" value="Genomic_DNA"/>
</dbReference>
<evidence type="ECO:0000256" key="1">
    <source>
        <dbReference type="SAM" id="Phobius"/>
    </source>
</evidence>
<dbReference type="Proteomes" id="UP001476798">
    <property type="component" value="Unassembled WGS sequence"/>
</dbReference>
<comment type="caution">
    <text evidence="2">The sequence shown here is derived from an EMBL/GenBank/DDBJ whole genome shotgun (WGS) entry which is preliminary data.</text>
</comment>
<name>A0ABV0N3U9_9TELE</name>
<keyword evidence="3" id="KW-1185">Reference proteome</keyword>
<keyword evidence="1" id="KW-0812">Transmembrane</keyword>
<reference evidence="2 3" key="1">
    <citation type="submission" date="2021-06" db="EMBL/GenBank/DDBJ databases">
        <authorList>
            <person name="Palmer J.M."/>
        </authorList>
    </citation>
    <scope>NUCLEOTIDE SEQUENCE [LARGE SCALE GENOMIC DNA]</scope>
    <source>
        <strain evidence="2 3">GA_2019</strain>
        <tissue evidence="2">Muscle</tissue>
    </source>
</reference>
<organism evidence="2 3">
    <name type="scientific">Goodea atripinnis</name>
    <dbReference type="NCBI Taxonomy" id="208336"/>
    <lineage>
        <taxon>Eukaryota</taxon>
        <taxon>Metazoa</taxon>
        <taxon>Chordata</taxon>
        <taxon>Craniata</taxon>
        <taxon>Vertebrata</taxon>
        <taxon>Euteleostomi</taxon>
        <taxon>Actinopterygii</taxon>
        <taxon>Neopterygii</taxon>
        <taxon>Teleostei</taxon>
        <taxon>Neoteleostei</taxon>
        <taxon>Acanthomorphata</taxon>
        <taxon>Ovalentaria</taxon>
        <taxon>Atherinomorphae</taxon>
        <taxon>Cyprinodontiformes</taxon>
        <taxon>Goodeidae</taxon>
        <taxon>Goodea</taxon>
    </lineage>
</organism>